<reference evidence="3" key="1">
    <citation type="journal article" date="2019" name="Int. J. Syst. Evol. Microbiol.">
        <title>The Global Catalogue of Microorganisms (GCM) 10K type strain sequencing project: providing services to taxonomists for standard genome sequencing and annotation.</title>
        <authorList>
            <consortium name="The Broad Institute Genomics Platform"/>
            <consortium name="The Broad Institute Genome Sequencing Center for Infectious Disease"/>
            <person name="Wu L."/>
            <person name="Ma J."/>
        </authorList>
    </citation>
    <scope>NUCLEOTIDE SEQUENCE [LARGE SCALE GENOMIC DNA]</scope>
    <source>
        <strain evidence="3">JCM 17759</strain>
    </source>
</reference>
<dbReference type="Proteomes" id="UP001500840">
    <property type="component" value="Unassembled WGS sequence"/>
</dbReference>
<keyword evidence="3" id="KW-1185">Reference proteome</keyword>
<dbReference type="Pfam" id="PF07585">
    <property type="entry name" value="BBP7"/>
    <property type="match status" value="1"/>
</dbReference>
<evidence type="ECO:0000313" key="2">
    <source>
        <dbReference type="EMBL" id="GAA4446321.1"/>
    </source>
</evidence>
<organism evidence="2 3">
    <name type="scientific">Novipirellula rosea</name>
    <dbReference type="NCBI Taxonomy" id="1031540"/>
    <lineage>
        <taxon>Bacteria</taxon>
        <taxon>Pseudomonadati</taxon>
        <taxon>Planctomycetota</taxon>
        <taxon>Planctomycetia</taxon>
        <taxon>Pirellulales</taxon>
        <taxon>Pirellulaceae</taxon>
        <taxon>Novipirellula</taxon>
    </lineage>
</organism>
<comment type="caution">
    <text evidence="2">The sequence shown here is derived from an EMBL/GenBank/DDBJ whole genome shotgun (WGS) entry which is preliminary data.</text>
</comment>
<evidence type="ECO:0000256" key="1">
    <source>
        <dbReference type="SAM" id="MobiDB-lite"/>
    </source>
</evidence>
<protein>
    <submittedName>
        <fullName evidence="2">BBP7 family outer membrane beta-barrel protein</fullName>
    </submittedName>
</protein>
<name>A0ABP8MBE5_9BACT</name>
<proteinExistence type="predicted"/>
<dbReference type="RefSeq" id="WP_345319451.1">
    <property type="nucleotide sequence ID" value="NZ_BAABGA010000010.1"/>
</dbReference>
<feature type="compositionally biased region" description="Polar residues" evidence="1">
    <location>
        <begin position="48"/>
        <end position="58"/>
    </location>
</feature>
<evidence type="ECO:0000313" key="3">
    <source>
        <dbReference type="Proteomes" id="UP001500840"/>
    </source>
</evidence>
<accession>A0ABP8MBE5</accession>
<gene>
    <name evidence="2" type="ORF">GCM10023156_07110</name>
</gene>
<dbReference type="InterPro" id="IPR011446">
    <property type="entry name" value="BBP7"/>
</dbReference>
<sequence>MKLPRTISRSPYQVVFGVVTIASVLFGTPAVHAQIRTKKPDRGVYQPPTVTKSATQSNSRLIPVPVEDIHGNVMESGDRDAQESDVQEGSPATEPQLLSRRAKLQQVSHNNVVLMDPTPHGSGEQEIIVESDAWPAPIETWSSEGEEFYEEGQYYEGGYGDVGCGVESCDSYGCDGYGCDSIGCNHCGPGNWANASLVFRRDRWFANFELLLMFRSGDYLPPLFTTAPATATNPGRLGQASTRVIAGGGEVLNELTAGGRLTVGTWLDDHHSRSMVVRGWGTGEETYNFSADQSTTPVITRPFFNVTTGQTPSQDTQVVATPGFTNSGFANVHASSSVYGADLSIRQHAYSRYGGTVDLLYGYQYMHLSEDLVTSSTSTAGEDNPAPLGSVFAIRDSFDAQNDFHGGQIGIATRYREGCWSFNSLFKVAAGNLRREATLSGQTQTSNGPTFTDPNGLLVRSTNAGNRVDDTFAWVPEIDLSLGWRYFPRFDVTVGYHIIAMTEALQVSGLIDDQLASNLADPVSDPLRPSSKMDYKTFYVHGIHFGMQYVY</sequence>
<feature type="region of interest" description="Disordered" evidence="1">
    <location>
        <begin position="38"/>
        <end position="58"/>
    </location>
</feature>
<dbReference type="EMBL" id="BAABGA010000010">
    <property type="protein sequence ID" value="GAA4446321.1"/>
    <property type="molecule type" value="Genomic_DNA"/>
</dbReference>